<gene>
    <name evidence="1" type="ORF">OUZ56_002826</name>
</gene>
<protein>
    <submittedName>
        <fullName evidence="1">Uncharacterized protein</fullName>
    </submittedName>
</protein>
<accession>A0ABR0A6W9</accession>
<dbReference type="Proteomes" id="UP001234178">
    <property type="component" value="Unassembled WGS sequence"/>
</dbReference>
<name>A0ABR0A6W9_9CRUS</name>
<organism evidence="1 2">
    <name type="scientific">Daphnia magna</name>
    <dbReference type="NCBI Taxonomy" id="35525"/>
    <lineage>
        <taxon>Eukaryota</taxon>
        <taxon>Metazoa</taxon>
        <taxon>Ecdysozoa</taxon>
        <taxon>Arthropoda</taxon>
        <taxon>Crustacea</taxon>
        <taxon>Branchiopoda</taxon>
        <taxon>Diplostraca</taxon>
        <taxon>Cladocera</taxon>
        <taxon>Anomopoda</taxon>
        <taxon>Daphniidae</taxon>
        <taxon>Daphnia</taxon>
    </lineage>
</organism>
<proteinExistence type="predicted"/>
<sequence>MCALAERDIADRDFTSTQRISVVQANRLGFSTFLIPIRTREHPAAADSNRRPADVAVGLRPVIITRCS</sequence>
<evidence type="ECO:0000313" key="1">
    <source>
        <dbReference type="EMBL" id="KAK4020884.1"/>
    </source>
</evidence>
<keyword evidence="2" id="KW-1185">Reference proteome</keyword>
<comment type="caution">
    <text evidence="1">The sequence shown here is derived from an EMBL/GenBank/DDBJ whole genome shotgun (WGS) entry which is preliminary data.</text>
</comment>
<reference evidence="1 2" key="1">
    <citation type="journal article" date="2023" name="Nucleic Acids Res.">
        <title>The hologenome of Daphnia magna reveals possible DNA methylation and microbiome-mediated evolution of the host genome.</title>
        <authorList>
            <person name="Chaturvedi A."/>
            <person name="Li X."/>
            <person name="Dhandapani V."/>
            <person name="Marshall H."/>
            <person name="Kissane S."/>
            <person name="Cuenca-Cambronero M."/>
            <person name="Asole G."/>
            <person name="Calvet F."/>
            <person name="Ruiz-Romero M."/>
            <person name="Marangio P."/>
            <person name="Guigo R."/>
            <person name="Rago D."/>
            <person name="Mirbahai L."/>
            <person name="Eastwood N."/>
            <person name="Colbourne J.K."/>
            <person name="Zhou J."/>
            <person name="Mallon E."/>
            <person name="Orsini L."/>
        </authorList>
    </citation>
    <scope>NUCLEOTIDE SEQUENCE [LARGE SCALE GENOMIC DNA]</scope>
    <source>
        <strain evidence="1">LRV0_1</strain>
    </source>
</reference>
<dbReference type="EMBL" id="JAOYFB010000036">
    <property type="protein sequence ID" value="KAK4020884.1"/>
    <property type="molecule type" value="Genomic_DNA"/>
</dbReference>
<evidence type="ECO:0000313" key="2">
    <source>
        <dbReference type="Proteomes" id="UP001234178"/>
    </source>
</evidence>